<organism evidence="6 7">
    <name type="scientific">Sediminicurvatus halobius</name>
    <dbReference type="NCBI Taxonomy" id="2182432"/>
    <lineage>
        <taxon>Bacteria</taxon>
        <taxon>Pseudomonadati</taxon>
        <taxon>Pseudomonadota</taxon>
        <taxon>Gammaproteobacteria</taxon>
        <taxon>Chromatiales</taxon>
        <taxon>Ectothiorhodospiraceae</taxon>
        <taxon>Sediminicurvatus</taxon>
    </lineage>
</organism>
<dbReference type="InterPro" id="IPR036890">
    <property type="entry name" value="HATPase_C_sf"/>
</dbReference>
<evidence type="ECO:0000313" key="6">
    <source>
        <dbReference type="EMBL" id="PWG61627.1"/>
    </source>
</evidence>
<dbReference type="PROSITE" id="PS50109">
    <property type="entry name" value="HIS_KIN"/>
    <property type="match status" value="1"/>
</dbReference>
<evidence type="ECO:0000256" key="2">
    <source>
        <dbReference type="ARBA" id="ARBA00012438"/>
    </source>
</evidence>
<dbReference type="GO" id="GO:0000155">
    <property type="term" value="F:phosphorelay sensor kinase activity"/>
    <property type="evidence" value="ECO:0007669"/>
    <property type="project" value="InterPro"/>
</dbReference>
<dbReference type="InterPro" id="IPR004358">
    <property type="entry name" value="Sig_transdc_His_kin-like_C"/>
</dbReference>
<dbReference type="SMART" id="SM00387">
    <property type="entry name" value="HATPase_c"/>
    <property type="match status" value="1"/>
</dbReference>
<feature type="transmembrane region" description="Helical" evidence="4">
    <location>
        <begin position="68"/>
        <end position="88"/>
    </location>
</feature>
<evidence type="ECO:0000256" key="3">
    <source>
        <dbReference type="ARBA" id="ARBA00022553"/>
    </source>
</evidence>
<feature type="transmembrane region" description="Helical" evidence="4">
    <location>
        <begin position="173"/>
        <end position="189"/>
    </location>
</feature>
<keyword evidence="7" id="KW-1185">Reference proteome</keyword>
<feature type="transmembrane region" description="Helical" evidence="4">
    <location>
        <begin position="100"/>
        <end position="125"/>
    </location>
</feature>
<accession>A0A2U2MXS8</accession>
<dbReference type="SUPFAM" id="SSF55874">
    <property type="entry name" value="ATPase domain of HSP90 chaperone/DNA topoisomerase II/histidine kinase"/>
    <property type="match status" value="1"/>
</dbReference>
<dbReference type="InterPro" id="IPR005467">
    <property type="entry name" value="His_kinase_dom"/>
</dbReference>
<comment type="caution">
    <text evidence="6">The sequence shown here is derived from an EMBL/GenBank/DDBJ whole genome shotgun (WGS) entry which is preliminary data.</text>
</comment>
<name>A0A2U2MXS8_9GAMM</name>
<keyword evidence="6" id="KW-0418">Kinase</keyword>
<dbReference type="CDD" id="cd00075">
    <property type="entry name" value="HATPase"/>
    <property type="match status" value="1"/>
</dbReference>
<protein>
    <recommendedName>
        <fullName evidence="2">histidine kinase</fullName>
        <ecNumber evidence="2">2.7.13.3</ecNumber>
    </recommendedName>
</protein>
<dbReference type="InterPro" id="IPR003661">
    <property type="entry name" value="HisK_dim/P_dom"/>
</dbReference>
<dbReference type="CDD" id="cd00082">
    <property type="entry name" value="HisKA"/>
    <property type="match status" value="1"/>
</dbReference>
<feature type="transmembrane region" description="Helical" evidence="4">
    <location>
        <begin position="596"/>
        <end position="619"/>
    </location>
</feature>
<keyword evidence="6" id="KW-0808">Transferase</keyword>
<keyword evidence="4" id="KW-1133">Transmembrane helix</keyword>
<comment type="catalytic activity">
    <reaction evidence="1">
        <text>ATP + protein L-histidine = ADP + protein N-phospho-L-histidine.</text>
        <dbReference type="EC" id="2.7.13.3"/>
    </reaction>
</comment>
<dbReference type="Gene3D" id="3.30.565.10">
    <property type="entry name" value="Histidine kinase-like ATPase, C-terminal domain"/>
    <property type="match status" value="1"/>
</dbReference>
<keyword evidence="4" id="KW-0472">Membrane</keyword>
<feature type="transmembrane region" description="Helical" evidence="4">
    <location>
        <begin position="562"/>
        <end position="584"/>
    </location>
</feature>
<dbReference type="PANTHER" id="PTHR43065">
    <property type="entry name" value="SENSOR HISTIDINE KINASE"/>
    <property type="match status" value="1"/>
</dbReference>
<sequence length="900" mass="98640">MRVKRHYRAWVANETLEDYSLRYAARAYRRWPPALVANTALGGISFLALEAIGGAVTLSYGFANAFPAILFAIVVIFLTALPISYYASRYNIDMDLLTRGAGFGYIGSTITSLIYASFTFIFFALEAAIMAQALHLYFGLQIVFGYVVSSLVIIPITFFGITLINQLQLVTQPFWVLLLLTPFVFIFATEPEILREWSQFAGRATGEGAFNLMSFGAATGVLFSLVVQVGEQVDYLRFLPDLTPQNRRRWWASMVLAGPGWILVGGAKILAGGLLAFVAVRHGADYSRAIEPIRMYIEAYSYMFEDAGTVLAVATAFVLLSQVKINVTNAYAGSLAWGNFFSRVAHYHPGRVIWLVFNVLIALLLMLLGIFETLEAVLAVYANVAIAWIGAIVADLVVLKPLRVSPPFIEFKRAHLYNINPVGCGAMLIASLLSIAAWSGLLGELARVYSALLSLVTAFGAAVAIGVATRGRYYLARDEAGRRLDPHARVCCICERAYEPQDLAHCPFYEGPICSLCCSLDTHCHDICKAPEPLLAPFRSRGAPSLEQPTFRPELGRRVGRFLVLFTVLAIIAGALFLLSYRLIEPDPVQADRELAGVFLRLYGGLLGLLAVAAWWMVLSHESRELAESELVNSLHHLEQTQHDLVQSERMASLGGLVAGVAHEINTPVGVTVTAASFLDDRARAVARQHARGELDDAALKSFLDDAGASARLMLTNARRAAGLIQSFKQVAVDRASEERREIDLRTYLEETLASISPQLRQTPHRLELACPEELRVDSYPGPLAQVVTNLVLNAVQHAFPDDHAGGVIRIEARELPGERVRLSVTDNGRGIPAALAERIFEPFFTTRRSAGGTGLGLHVVFNLVTRTLGGSIRVESQGGYGHGARFVVEFPRRLPPESE</sequence>
<keyword evidence="3" id="KW-0597">Phosphoprotein</keyword>
<feature type="transmembrane region" description="Helical" evidence="4">
    <location>
        <begin position="35"/>
        <end position="62"/>
    </location>
</feature>
<dbReference type="InterPro" id="IPR003594">
    <property type="entry name" value="HATPase_dom"/>
</dbReference>
<feature type="transmembrane region" description="Helical" evidence="4">
    <location>
        <begin position="448"/>
        <end position="468"/>
    </location>
</feature>
<keyword evidence="4" id="KW-0812">Transmembrane</keyword>
<feature type="transmembrane region" description="Helical" evidence="4">
    <location>
        <begin position="377"/>
        <end position="398"/>
    </location>
</feature>
<feature type="transmembrane region" description="Helical" evidence="4">
    <location>
        <begin position="352"/>
        <end position="371"/>
    </location>
</feature>
<reference evidence="6 7" key="1">
    <citation type="submission" date="2018-05" db="EMBL/GenBank/DDBJ databases">
        <title>Spiribacter halobius sp. nov., a moderately halophilic bacterium isolated from marine solar saltern.</title>
        <authorList>
            <person name="Zheng W.-S."/>
            <person name="Lu D.-C."/>
            <person name="Du Z.-J."/>
        </authorList>
    </citation>
    <scope>NUCLEOTIDE SEQUENCE [LARGE SCALE GENOMIC DNA]</scope>
    <source>
        <strain evidence="6 7">E85</strain>
    </source>
</reference>
<dbReference type="EMBL" id="QFFI01000030">
    <property type="protein sequence ID" value="PWG61627.1"/>
    <property type="molecule type" value="Genomic_DNA"/>
</dbReference>
<evidence type="ECO:0000259" key="5">
    <source>
        <dbReference type="PROSITE" id="PS50109"/>
    </source>
</evidence>
<dbReference type="Pfam" id="PF02518">
    <property type="entry name" value="HATPase_c"/>
    <property type="match status" value="1"/>
</dbReference>
<dbReference type="Gene3D" id="1.10.287.130">
    <property type="match status" value="1"/>
</dbReference>
<dbReference type="Proteomes" id="UP000245474">
    <property type="component" value="Unassembled WGS sequence"/>
</dbReference>
<feature type="transmembrane region" description="Helical" evidence="4">
    <location>
        <begin position="250"/>
        <end position="279"/>
    </location>
</feature>
<dbReference type="OrthoDB" id="9772100at2"/>
<gene>
    <name evidence="6" type="ORF">DEM34_15645</name>
</gene>
<proteinExistence type="predicted"/>
<dbReference type="EC" id="2.7.13.3" evidence="2"/>
<evidence type="ECO:0000256" key="1">
    <source>
        <dbReference type="ARBA" id="ARBA00000085"/>
    </source>
</evidence>
<feature type="transmembrane region" description="Helical" evidence="4">
    <location>
        <begin position="209"/>
        <end position="229"/>
    </location>
</feature>
<dbReference type="Gene3D" id="1.10.4160.10">
    <property type="entry name" value="Hydantoin permease"/>
    <property type="match status" value="1"/>
</dbReference>
<dbReference type="PRINTS" id="PR00344">
    <property type="entry name" value="BCTRLSENSOR"/>
</dbReference>
<feature type="domain" description="Histidine kinase" evidence="5">
    <location>
        <begin position="660"/>
        <end position="895"/>
    </location>
</feature>
<feature type="transmembrane region" description="Helical" evidence="4">
    <location>
        <begin position="137"/>
        <end position="161"/>
    </location>
</feature>
<evidence type="ECO:0000256" key="4">
    <source>
        <dbReference type="SAM" id="Phobius"/>
    </source>
</evidence>
<feature type="transmembrane region" description="Helical" evidence="4">
    <location>
        <begin position="419"/>
        <end position="442"/>
    </location>
</feature>
<dbReference type="AlphaFoldDB" id="A0A2U2MXS8"/>
<feature type="transmembrane region" description="Helical" evidence="4">
    <location>
        <begin position="299"/>
        <end position="320"/>
    </location>
</feature>
<evidence type="ECO:0000313" key="7">
    <source>
        <dbReference type="Proteomes" id="UP000245474"/>
    </source>
</evidence>